<dbReference type="AlphaFoldDB" id="A0A0U5KPE9"/>
<dbReference type="RefSeq" id="WP_102816941.1">
    <property type="nucleotide sequence ID" value="NZ_JAJGVS010000127.1"/>
</dbReference>
<protein>
    <submittedName>
        <fullName evidence="1">Lj965 prophage protein</fullName>
    </submittedName>
</protein>
<sequence>MTQIAANRKRELNDLRAKAYMDHRLSELVAFAINDPAKMPKLEEAYPFVKDDMNQIEQMSEKEPDWKRDQAILMQQAQRIRQFNKDKGGGE</sequence>
<accession>A0A0U5KPE9</accession>
<organism evidence="1 2">
    <name type="scientific">Limosilactobacillus reuteri</name>
    <name type="common">Lactobacillus reuteri</name>
    <dbReference type="NCBI Taxonomy" id="1598"/>
    <lineage>
        <taxon>Bacteria</taxon>
        <taxon>Bacillati</taxon>
        <taxon>Bacillota</taxon>
        <taxon>Bacilli</taxon>
        <taxon>Lactobacillales</taxon>
        <taxon>Lactobacillaceae</taxon>
        <taxon>Limosilactobacillus</taxon>
    </lineage>
</organism>
<evidence type="ECO:0000313" key="1">
    <source>
        <dbReference type="EMBL" id="CUR42379.1"/>
    </source>
</evidence>
<reference evidence="2" key="1">
    <citation type="submission" date="2015-10" db="EMBL/GenBank/DDBJ databases">
        <authorList>
            <person name="Crossman L.C."/>
        </authorList>
    </citation>
    <scope>NUCLEOTIDE SEQUENCE [LARGE SCALE GENOMIC DNA]</scope>
    <source>
        <strain evidence="2">20-2</strain>
    </source>
</reference>
<proteinExistence type="predicted"/>
<evidence type="ECO:0000313" key="2">
    <source>
        <dbReference type="Proteomes" id="UP000235484"/>
    </source>
</evidence>
<name>A0A0U5KPE9_LIMRT</name>
<dbReference type="Proteomes" id="UP000235484">
    <property type="component" value="Unassembled WGS sequence"/>
</dbReference>
<gene>
    <name evidence="1" type="ORF">LRLP16767_LR202_02072</name>
</gene>
<dbReference type="EMBL" id="LN887683">
    <property type="protein sequence ID" value="CUR42379.1"/>
    <property type="molecule type" value="Genomic_DNA"/>
</dbReference>